<protein>
    <submittedName>
        <fullName evidence="1">Threonine/homoserine/homoserine lactone efflux protein</fullName>
    </submittedName>
</protein>
<sequence length="194" mass="20699">MLQSLLPFVLFALVASISPGPTNLLILAHGARCGLRASVAPILAACLAAAAMVWVVGLGLAEVLLSHPHAQQLMSWLGVLWLSWLGWQLLRSAGDPLQTSAQQSFGPLSAASLQVINPKVWLMAMAVIGVFAAPDQPVWQLALIFLLIALPCTTAWALLGVSSARWLQSPQRLRRFNQLLAGLLIVSAWSALLA</sequence>
<reference evidence="1" key="1">
    <citation type="submission" date="2023-07" db="EMBL/GenBank/DDBJ databases">
        <title>Sorghum-associated microbial communities from plants grown in Nebraska, USA.</title>
        <authorList>
            <person name="Schachtman D."/>
        </authorList>
    </citation>
    <scope>NUCLEOTIDE SEQUENCE</scope>
    <source>
        <strain evidence="1">BE56</strain>
    </source>
</reference>
<name>A0ACC6JY39_9PSED</name>
<proteinExistence type="predicted"/>
<dbReference type="Proteomes" id="UP001259587">
    <property type="component" value="Unassembled WGS sequence"/>
</dbReference>
<dbReference type="EMBL" id="JAVDTH010000003">
    <property type="protein sequence ID" value="MDR6711118.1"/>
    <property type="molecule type" value="Genomic_DNA"/>
</dbReference>
<organism evidence="1 2">
    <name type="scientific">Pseudomonas hunanensis</name>
    <dbReference type="NCBI Taxonomy" id="1247546"/>
    <lineage>
        <taxon>Bacteria</taxon>
        <taxon>Pseudomonadati</taxon>
        <taxon>Pseudomonadota</taxon>
        <taxon>Gammaproteobacteria</taxon>
        <taxon>Pseudomonadales</taxon>
        <taxon>Pseudomonadaceae</taxon>
        <taxon>Pseudomonas</taxon>
    </lineage>
</organism>
<accession>A0ACC6JY39</accession>
<comment type="caution">
    <text evidence="1">The sequence shown here is derived from an EMBL/GenBank/DDBJ whole genome shotgun (WGS) entry which is preliminary data.</text>
</comment>
<gene>
    <name evidence="1" type="ORF">J2W83_000708</name>
</gene>
<evidence type="ECO:0000313" key="2">
    <source>
        <dbReference type="Proteomes" id="UP001259587"/>
    </source>
</evidence>
<keyword evidence="2" id="KW-1185">Reference proteome</keyword>
<evidence type="ECO:0000313" key="1">
    <source>
        <dbReference type="EMBL" id="MDR6711118.1"/>
    </source>
</evidence>